<accession>A0A378V0J9</accession>
<evidence type="ECO:0000313" key="1">
    <source>
        <dbReference type="EMBL" id="SUA03341.1"/>
    </source>
</evidence>
<gene>
    <name evidence="1" type="ORF">NCTC1542_04821</name>
</gene>
<sequence length="76" mass="8317">MRLFGNLGVVPHSGLGEAAQPRTVLVAHHQLEQFVELDREPPSAVVEHGGRRFVEAEVGYQAIRHLLVGQPRATAI</sequence>
<dbReference type="AlphaFoldDB" id="A0A378V0J9"/>
<proteinExistence type="predicted"/>
<organism evidence="1 2">
    <name type="scientific">Mycolicibacterium fortuitum</name>
    <name type="common">Mycobacterium fortuitum</name>
    <dbReference type="NCBI Taxonomy" id="1766"/>
    <lineage>
        <taxon>Bacteria</taxon>
        <taxon>Bacillati</taxon>
        <taxon>Actinomycetota</taxon>
        <taxon>Actinomycetes</taxon>
        <taxon>Mycobacteriales</taxon>
        <taxon>Mycobacteriaceae</taxon>
        <taxon>Mycolicibacterium</taxon>
    </lineage>
</organism>
<protein>
    <submittedName>
        <fullName evidence="1">Uncharacterized protein</fullName>
    </submittedName>
</protein>
<dbReference type="EMBL" id="UGQY01000004">
    <property type="protein sequence ID" value="SUA03341.1"/>
    <property type="molecule type" value="Genomic_DNA"/>
</dbReference>
<reference evidence="1 2" key="1">
    <citation type="submission" date="2018-06" db="EMBL/GenBank/DDBJ databases">
        <authorList>
            <consortium name="Pathogen Informatics"/>
            <person name="Doyle S."/>
        </authorList>
    </citation>
    <scope>NUCLEOTIDE SEQUENCE [LARGE SCALE GENOMIC DNA]</scope>
    <source>
        <strain evidence="1 2">NCTC1542</strain>
    </source>
</reference>
<dbReference type="Proteomes" id="UP000255389">
    <property type="component" value="Unassembled WGS sequence"/>
</dbReference>
<evidence type="ECO:0000313" key="2">
    <source>
        <dbReference type="Proteomes" id="UP000255389"/>
    </source>
</evidence>
<name>A0A378V0J9_MYCFO</name>